<comment type="similarity">
    <text evidence="1">Belongs to the LysR transcriptional regulatory family.</text>
</comment>
<accession>A0A2I8EZM5</accession>
<dbReference type="PANTHER" id="PTHR30419:SF8">
    <property type="entry name" value="NITROGEN ASSIMILATION TRANSCRIPTIONAL ACTIVATOR-RELATED"/>
    <property type="match status" value="1"/>
</dbReference>
<dbReference type="PRINTS" id="PR00039">
    <property type="entry name" value="HTHLYSR"/>
</dbReference>
<evidence type="ECO:0000313" key="7">
    <source>
        <dbReference type="Proteomes" id="UP000243502"/>
    </source>
</evidence>
<evidence type="ECO:0000313" key="6">
    <source>
        <dbReference type="EMBL" id="AUT65063.1"/>
    </source>
</evidence>
<evidence type="ECO:0000256" key="4">
    <source>
        <dbReference type="ARBA" id="ARBA00023163"/>
    </source>
</evidence>
<dbReference type="AlphaFoldDB" id="A0A2I8EZM5"/>
<name>A0A2I8EZM5_9BURK</name>
<dbReference type="GO" id="GO:0003677">
    <property type="term" value="F:DNA binding"/>
    <property type="evidence" value="ECO:0007669"/>
    <property type="project" value="UniProtKB-KW"/>
</dbReference>
<dbReference type="EMBL" id="CP026113">
    <property type="protein sequence ID" value="AUT65063.1"/>
    <property type="molecule type" value="Genomic_DNA"/>
</dbReference>
<dbReference type="OrthoDB" id="646694at2"/>
<dbReference type="SUPFAM" id="SSF46785">
    <property type="entry name" value="Winged helix' DNA-binding domain"/>
    <property type="match status" value="1"/>
</dbReference>
<organism evidence="6 7">
    <name type="scientific">Paraburkholderia terrae</name>
    <dbReference type="NCBI Taxonomy" id="311230"/>
    <lineage>
        <taxon>Bacteria</taxon>
        <taxon>Pseudomonadati</taxon>
        <taxon>Pseudomonadota</taxon>
        <taxon>Betaproteobacteria</taxon>
        <taxon>Burkholderiales</taxon>
        <taxon>Burkholderiaceae</taxon>
        <taxon>Paraburkholderia</taxon>
    </lineage>
</organism>
<evidence type="ECO:0000259" key="5">
    <source>
        <dbReference type="PROSITE" id="PS50931"/>
    </source>
</evidence>
<dbReference type="GO" id="GO:0005829">
    <property type="term" value="C:cytosol"/>
    <property type="evidence" value="ECO:0007669"/>
    <property type="project" value="TreeGrafter"/>
</dbReference>
<dbReference type="Pfam" id="PF03466">
    <property type="entry name" value="LysR_substrate"/>
    <property type="match status" value="1"/>
</dbReference>
<gene>
    <name evidence="6" type="ORF">C2L65_36395</name>
</gene>
<dbReference type="KEGG" id="pter:C2L65_36395"/>
<dbReference type="CDD" id="cd08440">
    <property type="entry name" value="PBP2_LTTR_like_4"/>
    <property type="match status" value="1"/>
</dbReference>
<dbReference type="FunFam" id="1.10.10.10:FF:000001">
    <property type="entry name" value="LysR family transcriptional regulator"/>
    <property type="match status" value="1"/>
</dbReference>
<dbReference type="InterPro" id="IPR050950">
    <property type="entry name" value="HTH-type_LysR_regulators"/>
</dbReference>
<proteinExistence type="inferred from homology"/>
<dbReference type="Gene3D" id="3.40.190.290">
    <property type="match status" value="1"/>
</dbReference>
<dbReference type="RefSeq" id="WP_042304858.1">
    <property type="nucleotide sequence ID" value="NZ_CP026113.1"/>
</dbReference>
<dbReference type="InterPro" id="IPR000847">
    <property type="entry name" value="LysR_HTH_N"/>
</dbReference>
<evidence type="ECO:0000256" key="3">
    <source>
        <dbReference type="ARBA" id="ARBA00023125"/>
    </source>
</evidence>
<dbReference type="Proteomes" id="UP000243502">
    <property type="component" value="Chromosome 3"/>
</dbReference>
<dbReference type="InterPro" id="IPR005119">
    <property type="entry name" value="LysR_subst-bd"/>
</dbReference>
<dbReference type="InterPro" id="IPR036388">
    <property type="entry name" value="WH-like_DNA-bd_sf"/>
</dbReference>
<keyword evidence="2" id="KW-0805">Transcription regulation</keyword>
<dbReference type="InterPro" id="IPR036390">
    <property type="entry name" value="WH_DNA-bd_sf"/>
</dbReference>
<keyword evidence="4" id="KW-0804">Transcription</keyword>
<evidence type="ECO:0000256" key="1">
    <source>
        <dbReference type="ARBA" id="ARBA00009437"/>
    </source>
</evidence>
<dbReference type="GO" id="GO:0003700">
    <property type="term" value="F:DNA-binding transcription factor activity"/>
    <property type="evidence" value="ECO:0007669"/>
    <property type="project" value="InterPro"/>
</dbReference>
<dbReference type="Gene3D" id="1.10.10.10">
    <property type="entry name" value="Winged helix-like DNA-binding domain superfamily/Winged helix DNA-binding domain"/>
    <property type="match status" value="1"/>
</dbReference>
<protein>
    <submittedName>
        <fullName evidence="6">LysR family transcriptional regulator</fullName>
    </submittedName>
</protein>
<evidence type="ECO:0000256" key="2">
    <source>
        <dbReference type="ARBA" id="ARBA00023015"/>
    </source>
</evidence>
<dbReference type="SUPFAM" id="SSF53850">
    <property type="entry name" value="Periplasmic binding protein-like II"/>
    <property type="match status" value="1"/>
</dbReference>
<keyword evidence="3" id="KW-0238">DNA-binding</keyword>
<reference evidence="6 7" key="1">
    <citation type="submission" date="2018-01" db="EMBL/GenBank/DDBJ databases">
        <title>Species boundaries and ecological features among Paraburkholderia terrae DSMZ17804T, P. hospita DSMZ17164T and P. caribensis DSMZ13236T.</title>
        <authorList>
            <person name="Pratama A.A."/>
        </authorList>
    </citation>
    <scope>NUCLEOTIDE SEQUENCE [LARGE SCALE GENOMIC DNA]</scope>
    <source>
        <strain evidence="6 7">DSM 17804</strain>
    </source>
</reference>
<dbReference type="Pfam" id="PF00126">
    <property type="entry name" value="HTH_1"/>
    <property type="match status" value="1"/>
</dbReference>
<sequence>MNVTLRQLRAFRAVAEAGSFTDAAKQLHLTQAALSSLVKELEGIIGIRLFDRSTRSTKLSSAGADFFPLAVKVLEDLDYALASTLQLQEMKRGNVRVASTPLYSSYLLPQVVADFKLQFPGVNVHLLDSLNEDVLFRLTSGEADLAVAPRRNNDLEVEEELLFNDTFEVVCPFGHPLDELQVATWEQILEFPFIAMTKGYLARLQLDLASYSSGLNLQPAYEVAFLTTALAMVKAGLGVTALPAGALTMIEHFGLRAVEVKAPVVSRQVSLFTRAGQSLPPAAGELRLFLLQATAFRRA</sequence>
<dbReference type="PROSITE" id="PS50931">
    <property type="entry name" value="HTH_LYSR"/>
    <property type="match status" value="1"/>
</dbReference>
<feature type="domain" description="HTH lysR-type" evidence="5">
    <location>
        <begin position="3"/>
        <end position="60"/>
    </location>
</feature>
<dbReference type="PANTHER" id="PTHR30419">
    <property type="entry name" value="HTH-TYPE TRANSCRIPTIONAL REGULATOR YBHD"/>
    <property type="match status" value="1"/>
</dbReference>